<dbReference type="PANTHER" id="PTHR43537:SF24">
    <property type="entry name" value="GLUCONATE OPERON TRANSCRIPTIONAL REPRESSOR"/>
    <property type="match status" value="1"/>
</dbReference>
<keyword evidence="6" id="KW-1185">Reference proteome</keyword>
<evidence type="ECO:0000313" key="6">
    <source>
        <dbReference type="Proteomes" id="UP000444960"/>
    </source>
</evidence>
<dbReference type="EMBL" id="BJOV01000003">
    <property type="protein sequence ID" value="GEE00906.1"/>
    <property type="molecule type" value="Genomic_DNA"/>
</dbReference>
<dbReference type="SMART" id="SM00345">
    <property type="entry name" value="HTH_GNTR"/>
    <property type="match status" value="1"/>
</dbReference>
<dbReference type="Gene3D" id="1.10.10.10">
    <property type="entry name" value="Winged helix-like DNA-binding domain superfamily/Winged helix DNA-binding domain"/>
    <property type="match status" value="1"/>
</dbReference>
<dbReference type="GO" id="GO:0003700">
    <property type="term" value="F:DNA-binding transcription factor activity"/>
    <property type="evidence" value="ECO:0007669"/>
    <property type="project" value="InterPro"/>
</dbReference>
<accession>A0A7I9V670</accession>
<dbReference type="InterPro" id="IPR036390">
    <property type="entry name" value="WH_DNA-bd_sf"/>
</dbReference>
<dbReference type="Proteomes" id="UP000444960">
    <property type="component" value="Unassembled WGS sequence"/>
</dbReference>
<evidence type="ECO:0000256" key="1">
    <source>
        <dbReference type="ARBA" id="ARBA00023015"/>
    </source>
</evidence>
<keyword evidence="2" id="KW-0238">DNA-binding</keyword>
<feature type="domain" description="HTH gntR-type" evidence="4">
    <location>
        <begin position="8"/>
        <end position="75"/>
    </location>
</feature>
<dbReference type="PANTHER" id="PTHR43537">
    <property type="entry name" value="TRANSCRIPTIONAL REGULATOR, GNTR FAMILY"/>
    <property type="match status" value="1"/>
</dbReference>
<evidence type="ECO:0000256" key="2">
    <source>
        <dbReference type="ARBA" id="ARBA00023125"/>
    </source>
</evidence>
<evidence type="ECO:0000256" key="3">
    <source>
        <dbReference type="ARBA" id="ARBA00023163"/>
    </source>
</evidence>
<sequence>MALTTHRRQITEVVADDLRLQIMTGRLRSGDFVRLDETAISYGCSVTPVREALVTLRGEGLVRSSRHRGFIVETLTRRDVVDVFWIQAELSARLTMRAADADTLADDLVTLKKMVDGIEAAVESGAHDDVIAGEYAFHREINRMAQSKKVAWFLAAASRYSPHDVYVRDREWTTHAVASHRRLLELLASDDKQGIADEIRTQFGDARDRLLSHLESVGFFDDQPSA</sequence>
<evidence type="ECO:0000313" key="5">
    <source>
        <dbReference type="EMBL" id="GEE00906.1"/>
    </source>
</evidence>
<dbReference type="GO" id="GO:0003677">
    <property type="term" value="F:DNA binding"/>
    <property type="evidence" value="ECO:0007669"/>
    <property type="project" value="UniProtKB-KW"/>
</dbReference>
<dbReference type="OrthoDB" id="3864082at2"/>
<dbReference type="SUPFAM" id="SSF46785">
    <property type="entry name" value="Winged helix' DNA-binding domain"/>
    <property type="match status" value="1"/>
</dbReference>
<dbReference type="Pfam" id="PF07729">
    <property type="entry name" value="FCD"/>
    <property type="match status" value="1"/>
</dbReference>
<proteinExistence type="predicted"/>
<keyword evidence="3" id="KW-0804">Transcription</keyword>
<dbReference type="InterPro" id="IPR036388">
    <property type="entry name" value="WH-like_DNA-bd_sf"/>
</dbReference>
<dbReference type="SMART" id="SM00895">
    <property type="entry name" value="FCD"/>
    <property type="match status" value="1"/>
</dbReference>
<dbReference type="RefSeq" id="WP_161894777.1">
    <property type="nucleotide sequence ID" value="NZ_BJOV01000003.1"/>
</dbReference>
<dbReference type="InterPro" id="IPR000524">
    <property type="entry name" value="Tscrpt_reg_HTH_GntR"/>
</dbReference>
<protein>
    <submittedName>
        <fullName evidence="5">GntR family transcriptional regulator</fullName>
    </submittedName>
</protein>
<dbReference type="Gene3D" id="1.20.120.530">
    <property type="entry name" value="GntR ligand-binding domain-like"/>
    <property type="match status" value="1"/>
</dbReference>
<dbReference type="InterPro" id="IPR011711">
    <property type="entry name" value="GntR_C"/>
</dbReference>
<gene>
    <name evidence="5" type="ORF">nbrc107696_13520</name>
</gene>
<dbReference type="AlphaFoldDB" id="A0A7I9V670"/>
<comment type="caution">
    <text evidence="5">The sequence shown here is derived from an EMBL/GenBank/DDBJ whole genome shotgun (WGS) entry which is preliminary data.</text>
</comment>
<dbReference type="SUPFAM" id="SSF48008">
    <property type="entry name" value="GntR ligand-binding domain-like"/>
    <property type="match status" value="1"/>
</dbReference>
<dbReference type="Pfam" id="PF00392">
    <property type="entry name" value="GntR"/>
    <property type="match status" value="1"/>
</dbReference>
<organism evidence="5 6">
    <name type="scientific">Gordonia spumicola</name>
    <dbReference type="NCBI Taxonomy" id="589161"/>
    <lineage>
        <taxon>Bacteria</taxon>
        <taxon>Bacillati</taxon>
        <taxon>Actinomycetota</taxon>
        <taxon>Actinomycetes</taxon>
        <taxon>Mycobacteriales</taxon>
        <taxon>Gordoniaceae</taxon>
        <taxon>Gordonia</taxon>
    </lineage>
</organism>
<keyword evidence="1" id="KW-0805">Transcription regulation</keyword>
<evidence type="ECO:0000259" key="4">
    <source>
        <dbReference type="PROSITE" id="PS50949"/>
    </source>
</evidence>
<reference evidence="6" key="1">
    <citation type="submission" date="2019-06" db="EMBL/GenBank/DDBJ databases">
        <title>Gordonia isolated from sludge of a wastewater treatment plant.</title>
        <authorList>
            <person name="Tamura T."/>
            <person name="Aoyama K."/>
            <person name="Kang Y."/>
            <person name="Saito S."/>
            <person name="Akiyama N."/>
            <person name="Yazawa K."/>
            <person name="Gonoi T."/>
            <person name="Mikami Y."/>
        </authorList>
    </citation>
    <scope>NUCLEOTIDE SEQUENCE [LARGE SCALE GENOMIC DNA]</scope>
    <source>
        <strain evidence="6">NBRC 107696</strain>
    </source>
</reference>
<name>A0A7I9V670_9ACTN</name>
<dbReference type="InterPro" id="IPR008920">
    <property type="entry name" value="TF_FadR/GntR_C"/>
</dbReference>
<dbReference type="PROSITE" id="PS50949">
    <property type="entry name" value="HTH_GNTR"/>
    <property type="match status" value="1"/>
</dbReference>